<evidence type="ECO:0000313" key="3">
    <source>
        <dbReference type="EMBL" id="RVW54598.1"/>
    </source>
</evidence>
<evidence type="ECO:0000313" key="4">
    <source>
        <dbReference type="Proteomes" id="UP000288805"/>
    </source>
</evidence>
<feature type="region of interest" description="Disordered" evidence="1">
    <location>
        <begin position="1"/>
        <end position="23"/>
    </location>
</feature>
<dbReference type="AlphaFoldDB" id="A0A438F3M0"/>
<feature type="compositionally biased region" description="Polar residues" evidence="1">
    <location>
        <begin position="1"/>
        <end position="10"/>
    </location>
</feature>
<evidence type="ECO:0000256" key="1">
    <source>
        <dbReference type="SAM" id="MobiDB-lite"/>
    </source>
</evidence>
<dbReference type="PANTHER" id="PTHR33223">
    <property type="entry name" value="CCHC-TYPE DOMAIN-CONTAINING PROTEIN"/>
    <property type="match status" value="1"/>
</dbReference>
<accession>A0A438F3M0</accession>
<protein>
    <recommendedName>
        <fullName evidence="2">Retrotransposon gag domain-containing protein</fullName>
    </recommendedName>
</protein>
<organism evidence="3 4">
    <name type="scientific">Vitis vinifera</name>
    <name type="common">Grape</name>
    <dbReference type="NCBI Taxonomy" id="29760"/>
    <lineage>
        <taxon>Eukaryota</taxon>
        <taxon>Viridiplantae</taxon>
        <taxon>Streptophyta</taxon>
        <taxon>Embryophyta</taxon>
        <taxon>Tracheophyta</taxon>
        <taxon>Spermatophyta</taxon>
        <taxon>Magnoliopsida</taxon>
        <taxon>eudicotyledons</taxon>
        <taxon>Gunneridae</taxon>
        <taxon>Pentapetalae</taxon>
        <taxon>rosids</taxon>
        <taxon>Vitales</taxon>
        <taxon>Vitaceae</taxon>
        <taxon>Viteae</taxon>
        <taxon>Vitis</taxon>
    </lineage>
</organism>
<feature type="compositionally biased region" description="Basic and acidic residues" evidence="1">
    <location>
        <begin position="96"/>
        <end position="114"/>
    </location>
</feature>
<reference evidence="3 4" key="1">
    <citation type="journal article" date="2018" name="PLoS Genet.">
        <title>Population sequencing reveals clonal diversity and ancestral inbreeding in the grapevine cultivar Chardonnay.</title>
        <authorList>
            <person name="Roach M.J."/>
            <person name="Johnson D.L."/>
            <person name="Bohlmann J."/>
            <person name="van Vuuren H.J."/>
            <person name="Jones S.J."/>
            <person name="Pretorius I.S."/>
            <person name="Schmidt S.A."/>
            <person name="Borneman A.R."/>
        </authorList>
    </citation>
    <scope>NUCLEOTIDE SEQUENCE [LARGE SCALE GENOMIC DNA]</scope>
    <source>
        <strain evidence="4">cv. Chardonnay</strain>
        <tissue evidence="3">Leaf</tissue>
    </source>
</reference>
<sequence>MATPSQSRSSGKGEEDHSEWSQAIERRQLASERQLQALLQETERLREENAVLRIQASSTGPPHRQRSRCQMANSRPEPESIYPGTTRAIPETSNVRPHEPHTPMHRAPREESSDSTHFSTKRQRDKRPQLSNSMRARLGPQEPRRPRPPAATAWEAHPDPMVTPMVQNVLPHRDPMVTPMVQNVQPHLAIRQSGRNLPNEPPIGSISKMLNDMLYTPFCSHIIHYEPPRGFLVPKLSTYDGSSDPFDHIMHYRQLMTLDIGNDELLCKVFPASLQGQALSWFHRLPPNSIDNFGDLSEAFVGQYLCSARHKQNISILQNIKMQDNESLREFVKQFGQAVLQVEAYSMDAVLQIFKQGICPGTPFFRITR</sequence>
<comment type="caution">
    <text evidence="3">The sequence shown here is derived from an EMBL/GenBank/DDBJ whole genome shotgun (WGS) entry which is preliminary data.</text>
</comment>
<feature type="domain" description="Retrotransposon gag" evidence="2">
    <location>
        <begin position="268"/>
        <end position="357"/>
    </location>
</feature>
<dbReference type="Pfam" id="PF03732">
    <property type="entry name" value="Retrotrans_gag"/>
    <property type="match status" value="1"/>
</dbReference>
<name>A0A438F3M0_VITVI</name>
<dbReference type="PANTHER" id="PTHR33223:SF10">
    <property type="entry name" value="AMINOTRANSFERASE-LIKE PLANT MOBILE DOMAIN-CONTAINING PROTEIN"/>
    <property type="match status" value="1"/>
</dbReference>
<feature type="region of interest" description="Disordered" evidence="1">
    <location>
        <begin position="50"/>
        <end position="156"/>
    </location>
</feature>
<feature type="compositionally biased region" description="Basic and acidic residues" evidence="1">
    <location>
        <begin position="11"/>
        <end position="23"/>
    </location>
</feature>
<dbReference type="EMBL" id="QGNW01001126">
    <property type="protein sequence ID" value="RVW54598.1"/>
    <property type="molecule type" value="Genomic_DNA"/>
</dbReference>
<gene>
    <name evidence="3" type="ORF">CK203_071404</name>
</gene>
<dbReference type="InterPro" id="IPR005162">
    <property type="entry name" value="Retrotrans_gag_dom"/>
</dbReference>
<evidence type="ECO:0000259" key="2">
    <source>
        <dbReference type="Pfam" id="PF03732"/>
    </source>
</evidence>
<proteinExistence type="predicted"/>
<dbReference type="Proteomes" id="UP000288805">
    <property type="component" value="Unassembled WGS sequence"/>
</dbReference>